<evidence type="ECO:0000256" key="11">
    <source>
        <dbReference type="ARBA" id="ARBA00023184"/>
    </source>
</evidence>
<gene>
    <name evidence="14" type="primary">TGB ORF3</name>
</gene>
<dbReference type="EMBL" id="FN433599">
    <property type="protein sequence ID" value="CBA12156.1"/>
    <property type="molecule type" value="Genomic_RNA"/>
</dbReference>
<evidence type="ECO:0000256" key="7">
    <source>
        <dbReference type="ARBA" id="ARBA00022870"/>
    </source>
</evidence>
<evidence type="ECO:0000256" key="13">
    <source>
        <dbReference type="SAM" id="Phobius"/>
    </source>
</evidence>
<keyword evidence="10 13" id="KW-0472">Membrane</keyword>
<evidence type="ECO:0000256" key="8">
    <source>
        <dbReference type="ARBA" id="ARBA00022989"/>
    </source>
</evidence>
<evidence type="ECO:0000313" key="14">
    <source>
        <dbReference type="EMBL" id="CBA12156.1"/>
    </source>
</evidence>
<comment type="subcellular location">
    <subcellularLocation>
        <location evidence="2">Host endoplasmic reticulum membrane</location>
    </subcellularLocation>
</comment>
<keyword evidence="11" id="KW-1038">Host endoplasmic reticulum</keyword>
<dbReference type="GO" id="GO:0044167">
    <property type="term" value="C:host cell endoplasmic reticulum membrane"/>
    <property type="evidence" value="ECO:0007669"/>
    <property type="project" value="UniProtKB-SubCell"/>
</dbReference>
<comment type="similarity">
    <text evidence="3">Belongs to the Tymovirales TGBp2 protein family.</text>
</comment>
<keyword evidence="5" id="KW-0813">Transport</keyword>
<evidence type="ECO:0000256" key="9">
    <source>
        <dbReference type="ARBA" id="ARBA00023031"/>
    </source>
</evidence>
<feature type="transmembrane region" description="Helical" evidence="13">
    <location>
        <begin position="71"/>
        <end position="93"/>
    </location>
</feature>
<evidence type="ECO:0000256" key="1">
    <source>
        <dbReference type="ARBA" id="ARBA00002252"/>
    </source>
</evidence>
<dbReference type="Pfam" id="PF01307">
    <property type="entry name" value="Plant_vir_prot"/>
    <property type="match status" value="1"/>
</dbReference>
<evidence type="ECO:0000256" key="5">
    <source>
        <dbReference type="ARBA" id="ARBA00022448"/>
    </source>
</evidence>
<sequence>MPFAQPPDYSKSVFPIAVGVAVAVVLFTLSRSTLPQVGDNIHNLPHGGNYQDGTKRISYCGPKDSFPSRSIISSGTPMIIGIIIFLILAIYVSEKWSGSGNRRCTCCVPGAPACTATLHEQLKSVHYSHHR</sequence>
<reference evidence="14" key="1">
    <citation type="submission" date="2009-08" db="EMBL/GenBank/DDBJ databases">
        <title>Analysis of triple gene block and coat protein gene of Apple stem pitting virus isolate Palampur.</title>
        <authorList>
            <person name="Dhir S."/>
            <person name="Hallan V."/>
            <person name="Zaidi A.A."/>
        </authorList>
    </citation>
    <scope>NUCLEOTIDE SEQUENCE</scope>
    <source>
        <strain evidence="14">Palampur</strain>
    </source>
</reference>
<evidence type="ECO:0000256" key="2">
    <source>
        <dbReference type="ARBA" id="ARBA00004625"/>
    </source>
</evidence>
<organism evidence="14">
    <name type="scientific">Foveavirus mali</name>
    <dbReference type="NCBI Taxonomy" id="35350"/>
    <lineage>
        <taxon>Viruses</taxon>
        <taxon>Riboviria</taxon>
        <taxon>Orthornavirae</taxon>
        <taxon>Kitrinoviricota</taxon>
        <taxon>Alsuviricetes</taxon>
        <taxon>Tymovirales</taxon>
        <taxon>Betaflexiviridae</taxon>
        <taxon>Quinvirinae</taxon>
        <taxon>Foveavirus</taxon>
    </lineage>
</organism>
<protein>
    <recommendedName>
        <fullName evidence="4">Movement protein TGB2</fullName>
    </recommendedName>
    <alternativeName>
        <fullName evidence="12">Triple gene block 2 protein</fullName>
    </alternativeName>
</protein>
<keyword evidence="9" id="KW-0916">Viral movement protein</keyword>
<dbReference type="GO" id="GO:0046740">
    <property type="term" value="P:transport of virus in host, cell to cell"/>
    <property type="evidence" value="ECO:0007669"/>
    <property type="project" value="UniProtKB-KW"/>
</dbReference>
<evidence type="ECO:0000256" key="3">
    <source>
        <dbReference type="ARBA" id="ARBA00010321"/>
    </source>
</evidence>
<dbReference type="InterPro" id="IPR001896">
    <property type="entry name" value="Plant_vir_prot"/>
</dbReference>
<comment type="function">
    <text evidence="1">Plays a role in viral cell-to-cell propagation, by facilitating genome transport to neighboring plant cells through plasmosdesmata,.</text>
</comment>
<keyword evidence="6 13" id="KW-0812">Transmembrane</keyword>
<evidence type="ECO:0000256" key="10">
    <source>
        <dbReference type="ARBA" id="ARBA00023136"/>
    </source>
</evidence>
<keyword evidence="8 13" id="KW-1133">Transmembrane helix</keyword>
<name>E1UI15_9VIRU</name>
<feature type="transmembrane region" description="Helical" evidence="13">
    <location>
        <begin position="12"/>
        <end position="30"/>
    </location>
</feature>
<evidence type="ECO:0000256" key="6">
    <source>
        <dbReference type="ARBA" id="ARBA00022692"/>
    </source>
</evidence>
<keyword evidence="7" id="KW-1043">Host membrane</keyword>
<accession>E1UI15</accession>
<proteinExistence type="inferred from homology"/>
<evidence type="ECO:0000256" key="4">
    <source>
        <dbReference type="ARBA" id="ARBA00013304"/>
    </source>
</evidence>
<evidence type="ECO:0000256" key="12">
    <source>
        <dbReference type="ARBA" id="ARBA00032240"/>
    </source>
</evidence>